<feature type="transmembrane region" description="Helical" evidence="1">
    <location>
        <begin position="42"/>
        <end position="64"/>
    </location>
</feature>
<comment type="caution">
    <text evidence="2">The sequence shown here is derived from an EMBL/GenBank/DDBJ whole genome shotgun (WGS) entry which is preliminary data.</text>
</comment>
<dbReference type="EMBL" id="LUCM01002147">
    <property type="protein sequence ID" value="KAA0197761.1"/>
    <property type="molecule type" value="Genomic_DNA"/>
</dbReference>
<dbReference type="PANTHER" id="PTHR11785">
    <property type="entry name" value="AMINO ACID TRANSPORTER"/>
    <property type="match status" value="1"/>
</dbReference>
<dbReference type="Gene3D" id="1.20.1740.10">
    <property type="entry name" value="Amino acid/polyamine transporter I"/>
    <property type="match status" value="1"/>
</dbReference>
<evidence type="ECO:0000313" key="3">
    <source>
        <dbReference type="Proteomes" id="UP000728185"/>
    </source>
</evidence>
<accession>A0A8E0VMN0</accession>
<evidence type="ECO:0000313" key="2">
    <source>
        <dbReference type="EMBL" id="KAA0197761.1"/>
    </source>
</evidence>
<dbReference type="PANTHER" id="PTHR11785:SF528">
    <property type="entry name" value="AMINO ACID TRANSPORTER PROTEIN JHI-21"/>
    <property type="match status" value="1"/>
</dbReference>
<dbReference type="AlphaFoldDB" id="A0A8E0VMN0"/>
<dbReference type="Proteomes" id="UP000728185">
    <property type="component" value="Unassembled WGS sequence"/>
</dbReference>
<sequence length="89" mass="10098">MEGHLPAVFSMVHIKQQSPIPSLLGLVLLSVYFVFSEDTDRLIELTGFAFILVTAMTTCCHIHIRRTTKVKSAFSVSYDSFTNAFFLFY</sequence>
<evidence type="ECO:0000256" key="1">
    <source>
        <dbReference type="SAM" id="Phobius"/>
    </source>
</evidence>
<reference evidence="2" key="1">
    <citation type="submission" date="2019-05" db="EMBL/GenBank/DDBJ databases">
        <title>Annotation for the trematode Fasciolopsis buski.</title>
        <authorList>
            <person name="Choi Y.-J."/>
        </authorList>
    </citation>
    <scope>NUCLEOTIDE SEQUENCE</scope>
    <source>
        <strain evidence="2">HT</strain>
        <tissue evidence="2">Whole worm</tissue>
    </source>
</reference>
<proteinExistence type="predicted"/>
<dbReference type="GO" id="GO:0015179">
    <property type="term" value="F:L-amino acid transmembrane transporter activity"/>
    <property type="evidence" value="ECO:0007669"/>
    <property type="project" value="TreeGrafter"/>
</dbReference>
<name>A0A8E0VMN0_9TREM</name>
<dbReference type="OrthoDB" id="3257095at2759"/>
<keyword evidence="1" id="KW-1133">Transmembrane helix</keyword>
<keyword evidence="1" id="KW-0812">Transmembrane</keyword>
<gene>
    <name evidence="2" type="ORF">FBUS_05726</name>
</gene>
<organism evidence="2 3">
    <name type="scientific">Fasciolopsis buskii</name>
    <dbReference type="NCBI Taxonomy" id="27845"/>
    <lineage>
        <taxon>Eukaryota</taxon>
        <taxon>Metazoa</taxon>
        <taxon>Spiralia</taxon>
        <taxon>Lophotrochozoa</taxon>
        <taxon>Platyhelminthes</taxon>
        <taxon>Trematoda</taxon>
        <taxon>Digenea</taxon>
        <taxon>Plagiorchiida</taxon>
        <taxon>Echinostomata</taxon>
        <taxon>Echinostomatoidea</taxon>
        <taxon>Fasciolidae</taxon>
        <taxon>Fasciolopsis</taxon>
    </lineage>
</organism>
<keyword evidence="1" id="KW-0472">Membrane</keyword>
<dbReference type="InterPro" id="IPR050598">
    <property type="entry name" value="AminoAcid_Transporter"/>
</dbReference>
<protein>
    <submittedName>
        <fullName evidence="2">Uncharacterized protein</fullName>
    </submittedName>
</protein>
<keyword evidence="3" id="KW-1185">Reference proteome</keyword>